<dbReference type="Proteomes" id="UP000320762">
    <property type="component" value="Unassembled WGS sequence"/>
</dbReference>
<reference evidence="2 3" key="1">
    <citation type="journal article" date="2019" name="New Phytol.">
        <title>Comparative genomics reveals unique wood-decay strategies and fruiting body development in the Schizophyllaceae.</title>
        <authorList>
            <person name="Almasi E."/>
            <person name="Sahu N."/>
            <person name="Krizsan K."/>
            <person name="Balint B."/>
            <person name="Kovacs G.M."/>
            <person name="Kiss B."/>
            <person name="Cseklye J."/>
            <person name="Drula E."/>
            <person name="Henrissat B."/>
            <person name="Nagy I."/>
            <person name="Chovatia M."/>
            <person name="Adam C."/>
            <person name="LaButti K."/>
            <person name="Lipzen A."/>
            <person name="Riley R."/>
            <person name="Grigoriev I.V."/>
            <person name="Nagy L.G."/>
        </authorList>
    </citation>
    <scope>NUCLEOTIDE SEQUENCE [LARGE SCALE GENOMIC DNA]</scope>
    <source>
        <strain evidence="2 3">NL-1724</strain>
    </source>
</reference>
<evidence type="ECO:0000313" key="3">
    <source>
        <dbReference type="Proteomes" id="UP000320762"/>
    </source>
</evidence>
<evidence type="ECO:0000313" key="2">
    <source>
        <dbReference type="EMBL" id="TRM64033.1"/>
    </source>
</evidence>
<dbReference type="OrthoDB" id="3063971at2759"/>
<gene>
    <name evidence="2" type="ORF">BD626DRAFT_568632</name>
</gene>
<protein>
    <recommendedName>
        <fullName evidence="4">F-box domain-containing protein</fullName>
    </recommendedName>
</protein>
<keyword evidence="1" id="KW-0175">Coiled coil</keyword>
<dbReference type="STRING" id="97359.A0A550CGW7"/>
<organism evidence="2 3">
    <name type="scientific">Schizophyllum amplum</name>
    <dbReference type="NCBI Taxonomy" id="97359"/>
    <lineage>
        <taxon>Eukaryota</taxon>
        <taxon>Fungi</taxon>
        <taxon>Dikarya</taxon>
        <taxon>Basidiomycota</taxon>
        <taxon>Agaricomycotina</taxon>
        <taxon>Agaricomycetes</taxon>
        <taxon>Agaricomycetidae</taxon>
        <taxon>Agaricales</taxon>
        <taxon>Schizophyllaceae</taxon>
        <taxon>Schizophyllum</taxon>
    </lineage>
</organism>
<proteinExistence type="predicted"/>
<comment type="caution">
    <text evidence="2">The sequence shown here is derived from an EMBL/GenBank/DDBJ whole genome shotgun (WGS) entry which is preliminary data.</text>
</comment>
<evidence type="ECO:0008006" key="4">
    <source>
        <dbReference type="Google" id="ProtNLM"/>
    </source>
</evidence>
<name>A0A550CGW7_9AGAR</name>
<feature type="coiled-coil region" evidence="1">
    <location>
        <begin position="37"/>
        <end position="75"/>
    </location>
</feature>
<dbReference type="Gene3D" id="3.80.10.10">
    <property type="entry name" value="Ribonuclease Inhibitor"/>
    <property type="match status" value="1"/>
</dbReference>
<keyword evidence="3" id="KW-1185">Reference proteome</keyword>
<dbReference type="SUPFAM" id="SSF52047">
    <property type="entry name" value="RNI-like"/>
    <property type="match status" value="1"/>
</dbReference>
<dbReference type="EMBL" id="VDMD01000008">
    <property type="protein sequence ID" value="TRM64033.1"/>
    <property type="molecule type" value="Genomic_DNA"/>
</dbReference>
<accession>A0A550CGW7</accession>
<evidence type="ECO:0000256" key="1">
    <source>
        <dbReference type="SAM" id="Coils"/>
    </source>
</evidence>
<dbReference type="AlphaFoldDB" id="A0A550CGW7"/>
<dbReference type="InterPro" id="IPR032675">
    <property type="entry name" value="LRR_dom_sf"/>
</dbReference>
<sequence length="497" mass="55573">MKLKTASETAIEGARAVANLQLHRSAYVPSEGDASAITEKAQELHSLELEIIEAIRRLEAQRDALRSQIAIHDALVAPWRRVPPEILSEIFELALPESWKDALAGTRQGPNFADACLSWRNDNFNPLRKHISALKTELNKTGQVPLDLYISARLASMLHDPGPKWSEEAWALLCAQSHRWERVHFSKVPLQAYDALSAHMLPMLHTLSLRVDEEDGSIVSLPFHAFRNAPQITTVHILYYSPLLPFVLPHTWAITTLEIHCGNISNGELSSSIGAIVACSDTLRSLTVTADDTGTLTVDPIETTFPHLEQLTLGHEAIYLCWILVVPNVKDLTLSAWPDLHINATSGLSCIMALSAGCRSTRSLALRGLEPTDSRKIEFCLRRLPLLTELTLENNEGIGEAYLPLITMQLLEWMTRDAETPDTLSLLPNLARLEVGFRVRREDAADWRFYNALEALKRSRRKEWTVDGKQLAQLEHFTVDGQDALEGWSPQGLNHIL</sequence>